<dbReference type="PANTHER" id="PTHR34039:SF1">
    <property type="entry name" value="UPF0102 PROTEIN YRAN"/>
    <property type="match status" value="1"/>
</dbReference>
<proteinExistence type="inferred from homology"/>
<dbReference type="AlphaFoldDB" id="A0A1F5SMG2"/>
<reference evidence="3 4" key="1">
    <citation type="journal article" date="2016" name="Nat. Commun.">
        <title>Thousands of microbial genomes shed light on interconnected biogeochemical processes in an aquifer system.</title>
        <authorList>
            <person name="Anantharaman K."/>
            <person name="Brown C.T."/>
            <person name="Hug L.A."/>
            <person name="Sharon I."/>
            <person name="Castelle C.J."/>
            <person name="Probst A.J."/>
            <person name="Thomas B.C."/>
            <person name="Singh A."/>
            <person name="Wilkins M.J."/>
            <person name="Karaoz U."/>
            <person name="Brodie E.L."/>
            <person name="Williams K.H."/>
            <person name="Hubbard S.S."/>
            <person name="Banfield J.F."/>
        </authorList>
    </citation>
    <scope>NUCLEOTIDE SEQUENCE [LARGE SCALE GENOMIC DNA]</scope>
</reference>
<dbReference type="InterPro" id="IPR011335">
    <property type="entry name" value="Restrct_endonuc-II-like"/>
</dbReference>
<organism evidence="3 4">
    <name type="scientific">Candidatus Falkowbacteria bacterium RIFOXYA2_FULL_47_9</name>
    <dbReference type="NCBI Taxonomy" id="1797995"/>
    <lineage>
        <taxon>Bacteria</taxon>
        <taxon>Candidatus Falkowiibacteriota</taxon>
    </lineage>
</organism>
<dbReference type="HAMAP" id="MF_00048">
    <property type="entry name" value="UPF0102"/>
    <property type="match status" value="1"/>
</dbReference>
<dbReference type="PANTHER" id="PTHR34039">
    <property type="entry name" value="UPF0102 PROTEIN YRAN"/>
    <property type="match status" value="1"/>
</dbReference>
<dbReference type="Gene3D" id="3.40.1350.10">
    <property type="match status" value="1"/>
</dbReference>
<dbReference type="GO" id="GO:0003676">
    <property type="term" value="F:nucleic acid binding"/>
    <property type="evidence" value="ECO:0007669"/>
    <property type="project" value="InterPro"/>
</dbReference>
<gene>
    <name evidence="3" type="ORF">A2242_01185</name>
</gene>
<dbReference type="Pfam" id="PF02021">
    <property type="entry name" value="UPF0102"/>
    <property type="match status" value="1"/>
</dbReference>
<dbReference type="Proteomes" id="UP000178925">
    <property type="component" value="Unassembled WGS sequence"/>
</dbReference>
<evidence type="ECO:0000313" key="4">
    <source>
        <dbReference type="Proteomes" id="UP000178925"/>
    </source>
</evidence>
<protein>
    <recommendedName>
        <fullName evidence="2">UPF0102 protein A2242_01185</fullName>
    </recommendedName>
</protein>
<evidence type="ECO:0000313" key="3">
    <source>
        <dbReference type="EMBL" id="OGF27864.1"/>
    </source>
</evidence>
<evidence type="ECO:0000256" key="1">
    <source>
        <dbReference type="ARBA" id="ARBA00006738"/>
    </source>
</evidence>
<dbReference type="NCBIfam" id="NF009150">
    <property type="entry name" value="PRK12497.1-3"/>
    <property type="match status" value="1"/>
</dbReference>
<sequence length="123" mass="14413">MSSDGTKNKVIGAYGEQLACDYLERRGYEIIRRNYKASYKELDIVARREDMLIFVEVKTRTSNWYGGGEEAVTYQKQQAMKKAIGSFLYRERVWHRDVRADVITILVSKANKTARIRHYENIL</sequence>
<dbReference type="InterPro" id="IPR003509">
    <property type="entry name" value="UPF0102_YraN-like"/>
</dbReference>
<evidence type="ECO:0000256" key="2">
    <source>
        <dbReference type="HAMAP-Rule" id="MF_00048"/>
    </source>
</evidence>
<name>A0A1F5SMG2_9BACT</name>
<accession>A0A1F5SMG2</accession>
<comment type="caution">
    <text evidence="3">The sequence shown here is derived from an EMBL/GenBank/DDBJ whole genome shotgun (WGS) entry which is preliminary data.</text>
</comment>
<dbReference type="EMBL" id="MFGC01000022">
    <property type="protein sequence ID" value="OGF27864.1"/>
    <property type="molecule type" value="Genomic_DNA"/>
</dbReference>
<dbReference type="SUPFAM" id="SSF52980">
    <property type="entry name" value="Restriction endonuclease-like"/>
    <property type="match status" value="1"/>
</dbReference>
<comment type="similarity">
    <text evidence="1 2">Belongs to the UPF0102 family.</text>
</comment>
<dbReference type="STRING" id="1797995.A2242_01185"/>
<dbReference type="CDD" id="cd20736">
    <property type="entry name" value="PoNe_Nuclease"/>
    <property type="match status" value="1"/>
</dbReference>
<dbReference type="InterPro" id="IPR011856">
    <property type="entry name" value="tRNA_endonuc-like_dom_sf"/>
</dbReference>